<protein>
    <submittedName>
        <fullName evidence="3">CAAX amino terminal protease family protein</fullName>
    </submittedName>
</protein>
<reference evidence="3" key="1">
    <citation type="submission" date="2013-04" db="EMBL/GenBank/DDBJ databases">
        <title>The genome sequencing project of 58 acetic acid bacteria.</title>
        <authorList>
            <person name="Okamoto-Kainuma A."/>
            <person name="Ishikawa M."/>
            <person name="Umino S."/>
            <person name="Koizumi Y."/>
            <person name="Shiwa Y."/>
            <person name="Yoshikawa H."/>
            <person name="Matsutani M."/>
            <person name="Matsushita K."/>
        </authorList>
    </citation>
    <scope>NUCLEOTIDE SEQUENCE</scope>
    <source>
        <strain evidence="3">DSM 15669</strain>
    </source>
</reference>
<keyword evidence="1" id="KW-0472">Membrane</keyword>
<feature type="domain" description="CAAX prenyl protease 2/Lysostaphin resistance protein A-like" evidence="2">
    <location>
        <begin position="141"/>
        <end position="231"/>
    </location>
</feature>
<name>A0ABQ0P1G8_9PROT</name>
<dbReference type="Proteomes" id="UP001062901">
    <property type="component" value="Unassembled WGS sequence"/>
</dbReference>
<evidence type="ECO:0000313" key="4">
    <source>
        <dbReference type="Proteomes" id="UP001062901"/>
    </source>
</evidence>
<proteinExistence type="predicted"/>
<feature type="transmembrane region" description="Helical" evidence="1">
    <location>
        <begin position="139"/>
        <end position="159"/>
    </location>
</feature>
<organism evidence="3 4">
    <name type="scientific">Saccharibacter floricola DSM 15669</name>
    <dbReference type="NCBI Taxonomy" id="1123227"/>
    <lineage>
        <taxon>Bacteria</taxon>
        <taxon>Pseudomonadati</taxon>
        <taxon>Pseudomonadota</taxon>
        <taxon>Alphaproteobacteria</taxon>
        <taxon>Acetobacterales</taxon>
        <taxon>Acetobacteraceae</taxon>
        <taxon>Saccharibacter</taxon>
    </lineage>
</organism>
<dbReference type="GO" id="GO:0008233">
    <property type="term" value="F:peptidase activity"/>
    <property type="evidence" value="ECO:0007669"/>
    <property type="project" value="UniProtKB-KW"/>
</dbReference>
<keyword evidence="1" id="KW-0812">Transmembrane</keyword>
<evidence type="ECO:0000256" key="1">
    <source>
        <dbReference type="SAM" id="Phobius"/>
    </source>
</evidence>
<dbReference type="RefSeq" id="WP_018980779.1">
    <property type="nucleotide sequence ID" value="NZ_BAQD01000087.1"/>
</dbReference>
<sequence>MTRLWACLRCVLFLVLLTLVTIVLVWGAMHITQVARSVHSLKDAGGLTPFGVLSGELIQLIAVCVVSAVMVYGQAFFQKDSAGQRSFLRTLFLHDSVWLRKGVSGMGWGALWAGAIIMVIVLCQGYQTHLALSSVGQALLSLLAYGLTFLVVGATEELMFRGYLYAQLGKAFGWGWASVITSVLFGLIHIPSGTPLWGAIGAGLAGYVFCYMLRVTGSLFYPIGFHAAWDWAQTAVFGVNDSGHVAHDALFHTDIHGPYWLTGGSDGPEASVVCFMVYGLLVFYFHRQLHKNSGFIL</sequence>
<dbReference type="InterPro" id="IPR003675">
    <property type="entry name" value="Rce1/LyrA-like_dom"/>
</dbReference>
<dbReference type="PANTHER" id="PTHR39430">
    <property type="entry name" value="MEMBRANE-ASSOCIATED PROTEASE-RELATED"/>
    <property type="match status" value="1"/>
</dbReference>
<feature type="transmembrane region" description="Helical" evidence="1">
    <location>
        <begin position="108"/>
        <end position="127"/>
    </location>
</feature>
<evidence type="ECO:0000313" key="3">
    <source>
        <dbReference type="EMBL" id="GBQ08307.1"/>
    </source>
</evidence>
<feature type="transmembrane region" description="Helical" evidence="1">
    <location>
        <begin position="171"/>
        <end position="190"/>
    </location>
</feature>
<gene>
    <name evidence="3" type="ORF">AA15669_1729</name>
</gene>
<keyword evidence="1" id="KW-1133">Transmembrane helix</keyword>
<dbReference type="EMBL" id="BAQD01000087">
    <property type="protein sequence ID" value="GBQ08307.1"/>
    <property type="molecule type" value="Genomic_DNA"/>
</dbReference>
<comment type="caution">
    <text evidence="3">The sequence shown here is derived from an EMBL/GenBank/DDBJ whole genome shotgun (WGS) entry which is preliminary data.</text>
</comment>
<dbReference type="Pfam" id="PF02517">
    <property type="entry name" value="Rce1-like"/>
    <property type="match status" value="1"/>
</dbReference>
<keyword evidence="4" id="KW-1185">Reference proteome</keyword>
<feature type="transmembrane region" description="Helical" evidence="1">
    <location>
        <begin position="57"/>
        <end position="77"/>
    </location>
</feature>
<dbReference type="GO" id="GO:0006508">
    <property type="term" value="P:proteolysis"/>
    <property type="evidence" value="ECO:0007669"/>
    <property type="project" value="UniProtKB-KW"/>
</dbReference>
<feature type="transmembrane region" description="Helical" evidence="1">
    <location>
        <begin position="196"/>
        <end position="213"/>
    </location>
</feature>
<accession>A0ABQ0P1G8</accession>
<keyword evidence="3" id="KW-0378">Hydrolase</keyword>
<dbReference type="PANTHER" id="PTHR39430:SF1">
    <property type="entry name" value="PROTEASE"/>
    <property type="match status" value="1"/>
</dbReference>
<evidence type="ECO:0000259" key="2">
    <source>
        <dbReference type="Pfam" id="PF02517"/>
    </source>
</evidence>
<keyword evidence="3" id="KW-0645">Protease</keyword>